<feature type="compositionally biased region" description="Basic and acidic residues" evidence="1">
    <location>
        <begin position="10"/>
        <end position="23"/>
    </location>
</feature>
<accession>A0A8H7Q7U7</accession>
<gene>
    <name evidence="2" type="ORF">INT44_004820</name>
</gene>
<organism evidence="2 3">
    <name type="scientific">Umbelopsis vinacea</name>
    <dbReference type="NCBI Taxonomy" id="44442"/>
    <lineage>
        <taxon>Eukaryota</taxon>
        <taxon>Fungi</taxon>
        <taxon>Fungi incertae sedis</taxon>
        <taxon>Mucoromycota</taxon>
        <taxon>Mucoromycotina</taxon>
        <taxon>Umbelopsidomycetes</taxon>
        <taxon>Umbelopsidales</taxon>
        <taxon>Umbelopsidaceae</taxon>
        <taxon>Umbelopsis</taxon>
    </lineage>
</organism>
<name>A0A8H7Q7U7_9FUNG</name>
<feature type="region of interest" description="Disordered" evidence="1">
    <location>
        <begin position="1"/>
        <end position="94"/>
    </location>
</feature>
<reference evidence="2" key="1">
    <citation type="submission" date="2020-12" db="EMBL/GenBank/DDBJ databases">
        <title>Metabolic potential, ecology and presence of endohyphal bacteria is reflected in genomic diversity of Mucoromycotina.</title>
        <authorList>
            <person name="Muszewska A."/>
            <person name="Okrasinska A."/>
            <person name="Steczkiewicz K."/>
            <person name="Drgas O."/>
            <person name="Orlowska M."/>
            <person name="Perlinska-Lenart U."/>
            <person name="Aleksandrzak-Piekarczyk T."/>
            <person name="Szatraj K."/>
            <person name="Zielenkiewicz U."/>
            <person name="Pilsyk S."/>
            <person name="Malc E."/>
            <person name="Mieczkowski P."/>
            <person name="Kruszewska J.S."/>
            <person name="Biernat P."/>
            <person name="Pawlowska J."/>
        </authorList>
    </citation>
    <scope>NUCLEOTIDE SEQUENCE</scope>
    <source>
        <strain evidence="2">WA0000051536</strain>
    </source>
</reference>
<feature type="compositionally biased region" description="Basic and acidic residues" evidence="1">
    <location>
        <begin position="62"/>
        <end position="77"/>
    </location>
</feature>
<keyword evidence="3" id="KW-1185">Reference proteome</keyword>
<feature type="compositionally biased region" description="Basic and acidic residues" evidence="1">
    <location>
        <begin position="45"/>
        <end position="55"/>
    </location>
</feature>
<dbReference type="OrthoDB" id="10385978at2759"/>
<dbReference type="Proteomes" id="UP000612746">
    <property type="component" value="Unassembled WGS sequence"/>
</dbReference>
<feature type="compositionally biased region" description="Polar residues" evidence="1">
    <location>
        <begin position="172"/>
        <end position="181"/>
    </location>
</feature>
<protein>
    <submittedName>
        <fullName evidence="2">Uncharacterized protein</fullName>
    </submittedName>
</protein>
<dbReference type="EMBL" id="JAEPRA010000003">
    <property type="protein sequence ID" value="KAG2187150.1"/>
    <property type="molecule type" value="Genomic_DNA"/>
</dbReference>
<proteinExistence type="predicted"/>
<feature type="region of interest" description="Disordered" evidence="1">
    <location>
        <begin position="141"/>
        <end position="181"/>
    </location>
</feature>
<evidence type="ECO:0000313" key="2">
    <source>
        <dbReference type="EMBL" id="KAG2187150.1"/>
    </source>
</evidence>
<dbReference type="AlphaFoldDB" id="A0A8H7Q7U7"/>
<comment type="caution">
    <text evidence="2">The sequence shown here is derived from an EMBL/GenBank/DDBJ whole genome shotgun (WGS) entry which is preliminary data.</text>
</comment>
<evidence type="ECO:0000256" key="1">
    <source>
        <dbReference type="SAM" id="MobiDB-lite"/>
    </source>
</evidence>
<evidence type="ECO:0000313" key="3">
    <source>
        <dbReference type="Proteomes" id="UP000612746"/>
    </source>
</evidence>
<sequence length="181" mass="21060">MTLVGLENFKSMKHDLSDQETIRRQRPIADQATEAEVMEPNLKLSESRKDLMPRHEFRKAKKLESRREHRQAVAKEREKRKKHKREQEKDNQAEYLEQKNSWLAKEAMFDNIKTAKRKAHEFELQAAQNMKTSIVRAVSSMPVKQHAPRYQAPQKGSNPKVPKISKMPVFIASTSSNPQAD</sequence>